<keyword evidence="2" id="KW-0378">Hydrolase</keyword>
<sequence length="544" mass="60220">MRVAWVRGALVFVAGADTVSGQTKSTPPALTLFDDTLDAVRVMQNDFFQPWVGTWPTAIDWTAAVMGTQVTGALHSLSRNLQTMRVSGNQGNDFKAKENLVSLYFSQLVAFYFGQDSLSLRGQAFDDMLWVVLGWLDATRFIKDHSMAHFDGLLGVAPFAQEQGWYGNQWTAAFAHRARIFWHLAERGWDTRLCGGGMNWNPNLSPYKNAITNELFISASIAMYLDFPGDTNSAPFGAHPGAGFGASAPSGTAIYPPKDRKYLRAAVNGYSWLVDSQMMNNQGLYADGFHISGYPQKNRTKCDSRDEMVYTYNQGVVLSGLRGLYRVTGDPSYLEDGHNLIASVIAATGWDLRRNTPLDTFSARVPRWYGLGRAGVLEDACDITGSCSQDSQTFKGIWMHHFATFCAPLEPDDSRVAFNGSDAIHLVECKRYIPWLQHNARAARGTRDERGRFGMWWTAGLLDTLTTVNMVIGPDTLPAYGEDAVDYRNEGVPQDEKWMGGSRPIVMRAGAAVRDVNDRGRGRTVETQSGGLALLRALLELERL</sequence>
<dbReference type="Gene3D" id="1.50.10.20">
    <property type="match status" value="1"/>
</dbReference>
<gene>
    <name evidence="2" type="ORF">B0T18DRAFT_438273</name>
</gene>
<organism evidence="2 3">
    <name type="scientific">Schizothecium vesticola</name>
    <dbReference type="NCBI Taxonomy" id="314040"/>
    <lineage>
        <taxon>Eukaryota</taxon>
        <taxon>Fungi</taxon>
        <taxon>Dikarya</taxon>
        <taxon>Ascomycota</taxon>
        <taxon>Pezizomycotina</taxon>
        <taxon>Sordariomycetes</taxon>
        <taxon>Sordariomycetidae</taxon>
        <taxon>Sordariales</taxon>
        <taxon>Schizotheciaceae</taxon>
        <taxon>Schizothecium</taxon>
    </lineage>
</organism>
<dbReference type="GO" id="GO:0016787">
    <property type="term" value="F:hydrolase activity"/>
    <property type="evidence" value="ECO:0007669"/>
    <property type="project" value="UniProtKB-KW"/>
</dbReference>
<dbReference type="InterPro" id="IPR053169">
    <property type="entry name" value="MUG_Protein"/>
</dbReference>
<accession>A0AA40EVD4</accession>
<dbReference type="GO" id="GO:0005975">
    <property type="term" value="P:carbohydrate metabolic process"/>
    <property type="evidence" value="ECO:0007669"/>
    <property type="project" value="InterPro"/>
</dbReference>
<proteinExistence type="predicted"/>
<evidence type="ECO:0000313" key="3">
    <source>
        <dbReference type="Proteomes" id="UP001172155"/>
    </source>
</evidence>
<protein>
    <submittedName>
        <fullName evidence="2">Glycosyl hydrolase family 76-domain-containing protein</fullName>
    </submittedName>
</protein>
<feature type="chain" id="PRO_5041302817" evidence="1">
    <location>
        <begin position="22"/>
        <end position="544"/>
    </location>
</feature>
<comment type="caution">
    <text evidence="2">The sequence shown here is derived from an EMBL/GenBank/DDBJ whole genome shotgun (WGS) entry which is preliminary data.</text>
</comment>
<dbReference type="PANTHER" id="PTHR47791:SF2">
    <property type="entry name" value="ENDO MANNANASE, GH76 FAMILY (EUROFUNG)"/>
    <property type="match status" value="1"/>
</dbReference>
<dbReference type="EMBL" id="JAUKUD010000004">
    <property type="protein sequence ID" value="KAK0746245.1"/>
    <property type="molecule type" value="Genomic_DNA"/>
</dbReference>
<dbReference type="InterPro" id="IPR008928">
    <property type="entry name" value="6-hairpin_glycosidase_sf"/>
</dbReference>
<dbReference type="InterPro" id="IPR005198">
    <property type="entry name" value="Glyco_hydro_76"/>
</dbReference>
<reference evidence="2" key="1">
    <citation type="submission" date="2023-06" db="EMBL/GenBank/DDBJ databases">
        <title>Genome-scale phylogeny and comparative genomics of the fungal order Sordariales.</title>
        <authorList>
            <consortium name="Lawrence Berkeley National Laboratory"/>
            <person name="Hensen N."/>
            <person name="Bonometti L."/>
            <person name="Westerberg I."/>
            <person name="Brannstrom I.O."/>
            <person name="Guillou S."/>
            <person name="Cros-Aarteil S."/>
            <person name="Calhoun S."/>
            <person name="Haridas S."/>
            <person name="Kuo A."/>
            <person name="Mondo S."/>
            <person name="Pangilinan J."/>
            <person name="Riley R."/>
            <person name="LaButti K."/>
            <person name="Andreopoulos B."/>
            <person name="Lipzen A."/>
            <person name="Chen C."/>
            <person name="Yanf M."/>
            <person name="Daum C."/>
            <person name="Ng V."/>
            <person name="Clum A."/>
            <person name="Steindorff A."/>
            <person name="Ohm R."/>
            <person name="Martin F."/>
            <person name="Silar P."/>
            <person name="Natvig D."/>
            <person name="Lalanne C."/>
            <person name="Gautier V."/>
            <person name="Ament-velasquez S.L."/>
            <person name="Kruys A."/>
            <person name="Hutchinson M.I."/>
            <person name="Powell A.J."/>
            <person name="Barry K."/>
            <person name="Miller A.N."/>
            <person name="Grigoriev I.V."/>
            <person name="Debuchy R."/>
            <person name="Gladieux P."/>
            <person name="Thoren M.H."/>
            <person name="Johannesson H."/>
        </authorList>
    </citation>
    <scope>NUCLEOTIDE SEQUENCE</scope>
    <source>
        <strain evidence="2">SMH3187-1</strain>
    </source>
</reference>
<dbReference type="AlphaFoldDB" id="A0AA40EVD4"/>
<feature type="signal peptide" evidence="1">
    <location>
        <begin position="1"/>
        <end position="21"/>
    </location>
</feature>
<dbReference type="Proteomes" id="UP001172155">
    <property type="component" value="Unassembled WGS sequence"/>
</dbReference>
<keyword evidence="1" id="KW-0732">Signal</keyword>
<name>A0AA40EVD4_9PEZI</name>
<dbReference type="SUPFAM" id="SSF48208">
    <property type="entry name" value="Six-hairpin glycosidases"/>
    <property type="match status" value="1"/>
</dbReference>
<evidence type="ECO:0000313" key="2">
    <source>
        <dbReference type="EMBL" id="KAK0746245.1"/>
    </source>
</evidence>
<dbReference type="PANTHER" id="PTHR47791">
    <property type="entry name" value="MEIOTICALLY UP-REGULATED GENE 191 PROTEIN"/>
    <property type="match status" value="1"/>
</dbReference>
<evidence type="ECO:0000256" key="1">
    <source>
        <dbReference type="SAM" id="SignalP"/>
    </source>
</evidence>
<dbReference type="Pfam" id="PF03663">
    <property type="entry name" value="Glyco_hydro_76"/>
    <property type="match status" value="1"/>
</dbReference>
<keyword evidence="3" id="KW-1185">Reference proteome</keyword>